<name>A0A7K4WZL1_9TYRA</name>
<proteinExistence type="predicted"/>
<evidence type="ECO:0000256" key="1">
    <source>
        <dbReference type="ARBA" id="ARBA00004123"/>
    </source>
</evidence>
<dbReference type="PANTHER" id="PTHR23226">
    <property type="entry name" value="ZINC FINGER AND SCAN DOMAIN-CONTAINING"/>
    <property type="match status" value="1"/>
</dbReference>
<keyword evidence="2" id="KW-0479">Metal-binding</keyword>
<evidence type="ECO:0000313" key="10">
    <source>
        <dbReference type="Proteomes" id="UP000540952"/>
    </source>
</evidence>
<dbReference type="Gene3D" id="3.30.160.60">
    <property type="entry name" value="Classic Zinc Finger"/>
    <property type="match status" value="2"/>
</dbReference>
<dbReference type="InterPro" id="IPR036236">
    <property type="entry name" value="Znf_C2H2_sf"/>
</dbReference>
<dbReference type="EMBL" id="VZRD01000879">
    <property type="protein sequence ID" value="NWR40069.1"/>
    <property type="molecule type" value="Genomic_DNA"/>
</dbReference>
<feature type="non-terminal residue" evidence="9">
    <location>
        <position position="76"/>
    </location>
</feature>
<dbReference type="GO" id="GO:0005634">
    <property type="term" value="C:nucleus"/>
    <property type="evidence" value="ECO:0007669"/>
    <property type="project" value="UniProtKB-SubCell"/>
</dbReference>
<dbReference type="FunFam" id="3.30.160.60:FF:000355">
    <property type="entry name" value="zinc finger and SCAN domain-containing protein 20 isoform X1"/>
    <property type="match status" value="1"/>
</dbReference>
<feature type="domain" description="C2H2-type" evidence="8">
    <location>
        <begin position="31"/>
        <end position="58"/>
    </location>
</feature>
<keyword evidence="4 7" id="KW-0863">Zinc-finger</keyword>
<keyword evidence="5" id="KW-0862">Zinc</keyword>
<dbReference type="InterPro" id="IPR013087">
    <property type="entry name" value="Znf_C2H2_type"/>
</dbReference>
<evidence type="ECO:0000313" key="9">
    <source>
        <dbReference type="EMBL" id="NWR40069.1"/>
    </source>
</evidence>
<keyword evidence="10" id="KW-1185">Reference proteome</keyword>
<organism evidence="9 10">
    <name type="scientific">Tachuris rubrigastra</name>
    <dbReference type="NCBI Taxonomy" id="495162"/>
    <lineage>
        <taxon>Eukaryota</taxon>
        <taxon>Metazoa</taxon>
        <taxon>Chordata</taxon>
        <taxon>Craniata</taxon>
        <taxon>Vertebrata</taxon>
        <taxon>Euteleostomi</taxon>
        <taxon>Archelosauria</taxon>
        <taxon>Archosauria</taxon>
        <taxon>Dinosauria</taxon>
        <taxon>Saurischia</taxon>
        <taxon>Theropoda</taxon>
        <taxon>Coelurosauria</taxon>
        <taxon>Aves</taxon>
        <taxon>Neognathae</taxon>
        <taxon>Neoaves</taxon>
        <taxon>Telluraves</taxon>
        <taxon>Australaves</taxon>
        <taxon>Passeriformes</taxon>
        <taxon>Tyrannidae</taxon>
        <taxon>Tachuris</taxon>
    </lineage>
</organism>
<sequence length="76" mass="8839">TQRNGLECGKSFSIRSNLIHHQKIRTRERPYDCSECGKRFQASSRFLVHQQTHIGEWPYECPKSGKRFLSSSCVPL</sequence>
<evidence type="ECO:0000256" key="3">
    <source>
        <dbReference type="ARBA" id="ARBA00022737"/>
    </source>
</evidence>
<reference evidence="9 10" key="1">
    <citation type="submission" date="2019-09" db="EMBL/GenBank/DDBJ databases">
        <title>Bird 10,000 Genomes (B10K) Project - Family phase.</title>
        <authorList>
            <person name="Zhang G."/>
        </authorList>
    </citation>
    <scope>NUCLEOTIDE SEQUENCE [LARGE SCALE GENOMIC DNA]</scope>
    <source>
        <strain evidence="9">B10K-CU-031-13</strain>
        <tissue evidence="9">Muscle</tissue>
    </source>
</reference>
<evidence type="ECO:0000256" key="4">
    <source>
        <dbReference type="ARBA" id="ARBA00022771"/>
    </source>
</evidence>
<protein>
    <submittedName>
        <fullName evidence="9">ZNF41 protein</fullName>
    </submittedName>
</protein>
<dbReference type="SUPFAM" id="SSF57667">
    <property type="entry name" value="beta-beta-alpha zinc fingers"/>
    <property type="match status" value="2"/>
</dbReference>
<dbReference type="GO" id="GO:0000981">
    <property type="term" value="F:DNA-binding transcription factor activity, RNA polymerase II-specific"/>
    <property type="evidence" value="ECO:0007669"/>
    <property type="project" value="TreeGrafter"/>
</dbReference>
<evidence type="ECO:0000256" key="2">
    <source>
        <dbReference type="ARBA" id="ARBA00022723"/>
    </source>
</evidence>
<comment type="subcellular location">
    <subcellularLocation>
        <location evidence="1">Nucleus</location>
    </subcellularLocation>
</comment>
<comment type="caution">
    <text evidence="9">The sequence shown here is derived from an EMBL/GenBank/DDBJ whole genome shotgun (WGS) entry which is preliminary data.</text>
</comment>
<keyword evidence="6" id="KW-0539">Nucleus</keyword>
<evidence type="ECO:0000259" key="8">
    <source>
        <dbReference type="PROSITE" id="PS50157"/>
    </source>
</evidence>
<evidence type="ECO:0000256" key="6">
    <source>
        <dbReference type="ARBA" id="ARBA00023242"/>
    </source>
</evidence>
<dbReference type="Pfam" id="PF00096">
    <property type="entry name" value="zf-C2H2"/>
    <property type="match status" value="2"/>
</dbReference>
<dbReference type="AlphaFoldDB" id="A0A7K4WZL1"/>
<evidence type="ECO:0000256" key="5">
    <source>
        <dbReference type="ARBA" id="ARBA00022833"/>
    </source>
</evidence>
<dbReference type="GO" id="GO:0008270">
    <property type="term" value="F:zinc ion binding"/>
    <property type="evidence" value="ECO:0007669"/>
    <property type="project" value="UniProtKB-KW"/>
</dbReference>
<dbReference type="PANTHER" id="PTHR23226:SF416">
    <property type="entry name" value="FI01424P"/>
    <property type="match status" value="1"/>
</dbReference>
<feature type="domain" description="C2H2-type" evidence="8">
    <location>
        <begin position="7"/>
        <end position="30"/>
    </location>
</feature>
<dbReference type="Proteomes" id="UP000540952">
    <property type="component" value="Unassembled WGS sequence"/>
</dbReference>
<gene>
    <name evidence="9" type="primary">Znf41_1</name>
    <name evidence="9" type="ORF">TACRUB_R15914</name>
</gene>
<accession>A0A7K4WZL1</accession>
<feature type="non-terminal residue" evidence="9">
    <location>
        <position position="1"/>
    </location>
</feature>
<dbReference type="PROSITE" id="PS50157">
    <property type="entry name" value="ZINC_FINGER_C2H2_2"/>
    <property type="match status" value="2"/>
</dbReference>
<evidence type="ECO:0000256" key="7">
    <source>
        <dbReference type="PROSITE-ProRule" id="PRU00042"/>
    </source>
</evidence>
<dbReference type="PROSITE" id="PS00028">
    <property type="entry name" value="ZINC_FINGER_C2H2_1"/>
    <property type="match status" value="1"/>
</dbReference>
<keyword evidence="3" id="KW-0677">Repeat</keyword>
<dbReference type="GO" id="GO:0000978">
    <property type="term" value="F:RNA polymerase II cis-regulatory region sequence-specific DNA binding"/>
    <property type="evidence" value="ECO:0007669"/>
    <property type="project" value="TreeGrafter"/>
</dbReference>